<organism evidence="6 7">
    <name type="scientific">Periconia macrospinosa</name>
    <dbReference type="NCBI Taxonomy" id="97972"/>
    <lineage>
        <taxon>Eukaryota</taxon>
        <taxon>Fungi</taxon>
        <taxon>Dikarya</taxon>
        <taxon>Ascomycota</taxon>
        <taxon>Pezizomycotina</taxon>
        <taxon>Dothideomycetes</taxon>
        <taxon>Pleosporomycetidae</taxon>
        <taxon>Pleosporales</taxon>
        <taxon>Massarineae</taxon>
        <taxon>Periconiaceae</taxon>
        <taxon>Periconia</taxon>
    </lineage>
</organism>
<dbReference type="AlphaFoldDB" id="A0A2V1DSG6"/>
<dbReference type="InterPro" id="IPR027417">
    <property type="entry name" value="P-loop_NTPase"/>
</dbReference>
<dbReference type="GO" id="GO:0005886">
    <property type="term" value="C:plasma membrane"/>
    <property type="evidence" value="ECO:0007669"/>
    <property type="project" value="TreeGrafter"/>
</dbReference>
<feature type="compositionally biased region" description="Polar residues" evidence="3">
    <location>
        <begin position="493"/>
        <end position="502"/>
    </location>
</feature>
<name>A0A2V1DSG6_9PLEO</name>
<keyword evidence="7" id="KW-1185">Reference proteome</keyword>
<keyword evidence="2" id="KW-0342">GTP-binding</keyword>
<feature type="region of interest" description="Disordered" evidence="3">
    <location>
        <begin position="484"/>
        <end position="529"/>
    </location>
</feature>
<dbReference type="SMART" id="SM00053">
    <property type="entry name" value="DYNc"/>
    <property type="match status" value="1"/>
</dbReference>
<dbReference type="GO" id="GO:0031623">
    <property type="term" value="P:receptor internalization"/>
    <property type="evidence" value="ECO:0007669"/>
    <property type="project" value="TreeGrafter"/>
</dbReference>
<dbReference type="Proteomes" id="UP000244855">
    <property type="component" value="Unassembled WGS sequence"/>
</dbReference>
<keyword evidence="6" id="KW-0378">Hydrolase</keyword>
<dbReference type="InterPro" id="IPR000375">
    <property type="entry name" value="Dynamin_stalk"/>
</dbReference>
<evidence type="ECO:0000313" key="7">
    <source>
        <dbReference type="Proteomes" id="UP000244855"/>
    </source>
</evidence>
<protein>
    <submittedName>
        <fullName evidence="6">P-loop containing nucleoside triphosphate hydrolase protein</fullName>
    </submittedName>
</protein>
<sequence length="812" mass="92754">MLCPDPRYKNGLSNFSQVQYSANFPMVINKGLYAMQQQMFARENDASAVTVDLFGGLGIILVKEVKEAISIVTKLEDLGLQQDLPLPKCIVLGEQSTGKSSVIEAISGITTPRSTDTCTRCPLFINMEESKAGSDWYAEVTLRKEYNFDGKNRRKFPGWVPNPNPNQELIGSAHSLNELEAVIAAAQTAALNPYPNQTCEFSPNIVCISVSHPSFQALSFYDLPGIIGQTEHEDKQYLVKFVKDLVGDYIKDSLVLVVCSLENDIANSTAAGLAREKRVTDHCVGVLTKPDRLPVGTREEKLISILAGHQFKLGHGYFVVKNPSQDDLDQELTHREARIKEQEFFTTNEPWATSLQDYRERFGTDNLQKSISNKLASQIVQHLPQLHEKVIARLKVIDEEISCLPEPPNNPMRAITDAIMNFSEHVCKELQADYPCRDWRNHWKRLHERLLEDLTSLKPKLRIRGRLDAKIFSVPEDNTQDSALYISDEDGDGNNSPVIQTPQKKRKRSEQPTSIKPSPAPGPQPSTSDRFTEYRKVFLLDDMATHLSESKSYNMNLLEPKAVEDMIRKTFVYWEKPLDVFFKVLSHDIKQMIKGIFEKYFSCWANLAIYPQTWRIIEEVMNSSLAEQQTMTQDSLEDEREGPFTLFEDRESEEYKRTRNMYGEARLSYRVGVYRAEYQAHTGRIAPDTDKLRKDEKVWTIIAHEPYDEEINLIAKVTSYYQIASRRFYEAVVMRVHSKFFKRLRTTLRSDLELGLGLSENGLQLATELLAEPSHRLELRKKLLVKRRNLEEGLDLVQGLLNKYGCLPPRSA</sequence>
<keyword evidence="1" id="KW-0547">Nucleotide-binding</keyword>
<dbReference type="GO" id="GO:0005737">
    <property type="term" value="C:cytoplasm"/>
    <property type="evidence" value="ECO:0007669"/>
    <property type="project" value="TreeGrafter"/>
</dbReference>
<dbReference type="GO" id="GO:0005874">
    <property type="term" value="C:microtubule"/>
    <property type="evidence" value="ECO:0007669"/>
    <property type="project" value="TreeGrafter"/>
</dbReference>
<accession>A0A2V1DSG6</accession>
<evidence type="ECO:0000256" key="1">
    <source>
        <dbReference type="ARBA" id="ARBA00022741"/>
    </source>
</evidence>
<evidence type="ECO:0000259" key="4">
    <source>
        <dbReference type="PROSITE" id="PS51388"/>
    </source>
</evidence>
<dbReference type="Gene3D" id="1.20.120.1240">
    <property type="entry name" value="Dynamin, middle domain"/>
    <property type="match status" value="1"/>
</dbReference>
<gene>
    <name evidence="6" type="ORF">DM02DRAFT_707155</name>
</gene>
<dbReference type="PANTHER" id="PTHR11566">
    <property type="entry name" value="DYNAMIN"/>
    <property type="match status" value="1"/>
</dbReference>
<dbReference type="GO" id="GO:0003924">
    <property type="term" value="F:GTPase activity"/>
    <property type="evidence" value="ECO:0007669"/>
    <property type="project" value="InterPro"/>
</dbReference>
<reference evidence="6 7" key="1">
    <citation type="journal article" date="2018" name="Sci. Rep.">
        <title>Comparative genomics provides insights into the lifestyle and reveals functional heterogeneity of dark septate endophytic fungi.</title>
        <authorList>
            <person name="Knapp D.G."/>
            <person name="Nemeth J.B."/>
            <person name="Barry K."/>
            <person name="Hainaut M."/>
            <person name="Henrissat B."/>
            <person name="Johnson J."/>
            <person name="Kuo A."/>
            <person name="Lim J.H.P."/>
            <person name="Lipzen A."/>
            <person name="Nolan M."/>
            <person name="Ohm R.A."/>
            <person name="Tamas L."/>
            <person name="Grigoriev I.V."/>
            <person name="Spatafora J.W."/>
            <person name="Nagy L.G."/>
            <person name="Kovacs G.M."/>
        </authorList>
    </citation>
    <scope>NUCLEOTIDE SEQUENCE [LARGE SCALE GENOMIC DNA]</scope>
    <source>
        <strain evidence="6 7">DSE2036</strain>
    </source>
</reference>
<dbReference type="EMBL" id="KZ805367">
    <property type="protein sequence ID" value="PVI00832.1"/>
    <property type="molecule type" value="Genomic_DNA"/>
</dbReference>
<feature type="domain" description="Dynamin-type G" evidence="5">
    <location>
        <begin position="83"/>
        <end position="384"/>
    </location>
</feature>
<dbReference type="SUPFAM" id="SSF52540">
    <property type="entry name" value="P-loop containing nucleoside triphosphate hydrolases"/>
    <property type="match status" value="1"/>
</dbReference>
<proteinExistence type="predicted"/>
<evidence type="ECO:0000256" key="3">
    <source>
        <dbReference type="SAM" id="MobiDB-lite"/>
    </source>
</evidence>
<evidence type="ECO:0000256" key="2">
    <source>
        <dbReference type="ARBA" id="ARBA00023134"/>
    </source>
</evidence>
<dbReference type="PRINTS" id="PR00195">
    <property type="entry name" value="DYNAMIN"/>
</dbReference>
<dbReference type="GO" id="GO:0008017">
    <property type="term" value="F:microtubule binding"/>
    <property type="evidence" value="ECO:0007669"/>
    <property type="project" value="TreeGrafter"/>
</dbReference>
<dbReference type="PROSITE" id="PS51388">
    <property type="entry name" value="GED"/>
    <property type="match status" value="1"/>
</dbReference>
<dbReference type="InterPro" id="IPR022812">
    <property type="entry name" value="Dynamin"/>
</dbReference>
<dbReference type="GO" id="GO:0005525">
    <property type="term" value="F:GTP binding"/>
    <property type="evidence" value="ECO:0007669"/>
    <property type="project" value="InterPro"/>
</dbReference>
<dbReference type="InterPro" id="IPR045063">
    <property type="entry name" value="Dynamin_N"/>
</dbReference>
<dbReference type="Gene3D" id="3.40.50.300">
    <property type="entry name" value="P-loop containing nucleotide triphosphate hydrolases"/>
    <property type="match status" value="1"/>
</dbReference>
<dbReference type="OrthoDB" id="5061070at2759"/>
<dbReference type="Pfam" id="PF00350">
    <property type="entry name" value="Dynamin_N"/>
    <property type="match status" value="1"/>
</dbReference>
<dbReference type="PANTHER" id="PTHR11566:SF131">
    <property type="entry name" value="GTPASE, PUTATIVE (AFU_ORTHOLOGUE AFUA_6G07630)-RELATED"/>
    <property type="match status" value="1"/>
</dbReference>
<feature type="domain" description="GED" evidence="4">
    <location>
        <begin position="710"/>
        <end position="805"/>
    </location>
</feature>
<dbReference type="STRING" id="97972.A0A2V1DSG6"/>
<dbReference type="InterPro" id="IPR001401">
    <property type="entry name" value="Dynamin_GTPase"/>
</dbReference>
<evidence type="ECO:0000313" key="6">
    <source>
        <dbReference type="EMBL" id="PVI00832.1"/>
    </source>
</evidence>
<dbReference type="InterPro" id="IPR020850">
    <property type="entry name" value="GED_dom"/>
</dbReference>
<dbReference type="InterPro" id="IPR030381">
    <property type="entry name" value="G_DYNAMIN_dom"/>
</dbReference>
<dbReference type="PROSITE" id="PS51718">
    <property type="entry name" value="G_DYNAMIN_2"/>
    <property type="match status" value="1"/>
</dbReference>
<evidence type="ECO:0000259" key="5">
    <source>
        <dbReference type="PROSITE" id="PS51718"/>
    </source>
</evidence>
<dbReference type="CDD" id="cd08771">
    <property type="entry name" value="DLP_1"/>
    <property type="match status" value="1"/>
</dbReference>
<dbReference type="Pfam" id="PF01031">
    <property type="entry name" value="Dynamin_M"/>
    <property type="match status" value="1"/>
</dbReference>